<name>A0AA47M5H4_MERPO</name>
<comment type="caution">
    <text evidence="1">The sequence shown here is derived from an EMBL/GenBank/DDBJ whole genome shotgun (WGS) entry which is preliminary data.</text>
</comment>
<gene>
    <name evidence="1" type="ORF">N1851_030344</name>
</gene>
<evidence type="ECO:0000313" key="1">
    <source>
        <dbReference type="EMBL" id="KAK0134098.1"/>
    </source>
</evidence>
<evidence type="ECO:0000313" key="2">
    <source>
        <dbReference type="Proteomes" id="UP001174136"/>
    </source>
</evidence>
<organism evidence="1 2">
    <name type="scientific">Merluccius polli</name>
    <name type="common">Benguela hake</name>
    <name type="synonym">Merluccius cadenati</name>
    <dbReference type="NCBI Taxonomy" id="89951"/>
    <lineage>
        <taxon>Eukaryota</taxon>
        <taxon>Metazoa</taxon>
        <taxon>Chordata</taxon>
        <taxon>Craniata</taxon>
        <taxon>Vertebrata</taxon>
        <taxon>Euteleostomi</taxon>
        <taxon>Actinopterygii</taxon>
        <taxon>Neopterygii</taxon>
        <taxon>Teleostei</taxon>
        <taxon>Neoteleostei</taxon>
        <taxon>Acanthomorphata</taxon>
        <taxon>Zeiogadaria</taxon>
        <taxon>Gadariae</taxon>
        <taxon>Gadiformes</taxon>
        <taxon>Gadoidei</taxon>
        <taxon>Merlucciidae</taxon>
        <taxon>Merluccius</taxon>
    </lineage>
</organism>
<reference evidence="1" key="1">
    <citation type="journal article" date="2023" name="Front. Mar. Sci.">
        <title>A new Merluccius polli reference genome to investigate the effects of global change in West African waters.</title>
        <authorList>
            <person name="Mateo J.L."/>
            <person name="Blanco-Fernandez C."/>
            <person name="Garcia-Vazquez E."/>
            <person name="Machado-Schiaffino G."/>
        </authorList>
    </citation>
    <scope>NUCLEOTIDE SEQUENCE</scope>
    <source>
        <strain evidence="1">C29</strain>
        <tissue evidence="1">Fin</tissue>
    </source>
</reference>
<protein>
    <submittedName>
        <fullName evidence="1">Uncharacterized protein</fullName>
    </submittedName>
</protein>
<dbReference type="EMBL" id="JAOPHQ010005743">
    <property type="protein sequence ID" value="KAK0134098.1"/>
    <property type="molecule type" value="Genomic_DNA"/>
</dbReference>
<keyword evidence="2" id="KW-1185">Reference proteome</keyword>
<proteinExistence type="predicted"/>
<dbReference type="Proteomes" id="UP001174136">
    <property type="component" value="Unassembled WGS sequence"/>
</dbReference>
<sequence>MSLRILVFFCKHWWVENVNVSERGLLFWPHVKHQDKTVRWRGELPNPNVESFEEVKIRCADPVFTVKVGIFNSIAREINTFLTMYQAVHPMLPFLSEDMHKLFKGQQSAQGQFSD</sequence>
<dbReference type="AlphaFoldDB" id="A0AA47M5H4"/>
<accession>A0AA47M5H4</accession>